<dbReference type="EMBL" id="ML209568">
    <property type="protein sequence ID" value="TFK58181.1"/>
    <property type="molecule type" value="Genomic_DNA"/>
</dbReference>
<evidence type="ECO:0000313" key="2">
    <source>
        <dbReference type="Proteomes" id="UP000308600"/>
    </source>
</evidence>
<reference evidence="1 2" key="1">
    <citation type="journal article" date="2019" name="Nat. Ecol. Evol.">
        <title>Megaphylogeny resolves global patterns of mushroom evolution.</title>
        <authorList>
            <person name="Varga T."/>
            <person name="Krizsan K."/>
            <person name="Foldi C."/>
            <person name="Dima B."/>
            <person name="Sanchez-Garcia M."/>
            <person name="Sanchez-Ramirez S."/>
            <person name="Szollosi G.J."/>
            <person name="Szarkandi J.G."/>
            <person name="Papp V."/>
            <person name="Albert L."/>
            <person name="Andreopoulos W."/>
            <person name="Angelini C."/>
            <person name="Antonin V."/>
            <person name="Barry K.W."/>
            <person name="Bougher N.L."/>
            <person name="Buchanan P."/>
            <person name="Buyck B."/>
            <person name="Bense V."/>
            <person name="Catcheside P."/>
            <person name="Chovatia M."/>
            <person name="Cooper J."/>
            <person name="Damon W."/>
            <person name="Desjardin D."/>
            <person name="Finy P."/>
            <person name="Geml J."/>
            <person name="Haridas S."/>
            <person name="Hughes K."/>
            <person name="Justo A."/>
            <person name="Karasinski D."/>
            <person name="Kautmanova I."/>
            <person name="Kiss B."/>
            <person name="Kocsube S."/>
            <person name="Kotiranta H."/>
            <person name="LaButti K.M."/>
            <person name="Lechner B.E."/>
            <person name="Liimatainen K."/>
            <person name="Lipzen A."/>
            <person name="Lukacs Z."/>
            <person name="Mihaltcheva S."/>
            <person name="Morgado L.N."/>
            <person name="Niskanen T."/>
            <person name="Noordeloos M.E."/>
            <person name="Ohm R.A."/>
            <person name="Ortiz-Santana B."/>
            <person name="Ovrebo C."/>
            <person name="Racz N."/>
            <person name="Riley R."/>
            <person name="Savchenko A."/>
            <person name="Shiryaev A."/>
            <person name="Soop K."/>
            <person name="Spirin V."/>
            <person name="Szebenyi C."/>
            <person name="Tomsovsky M."/>
            <person name="Tulloss R.E."/>
            <person name="Uehling J."/>
            <person name="Grigoriev I.V."/>
            <person name="Vagvolgyi C."/>
            <person name="Papp T."/>
            <person name="Martin F.M."/>
            <person name="Miettinen O."/>
            <person name="Hibbett D.S."/>
            <person name="Nagy L.G."/>
        </authorList>
    </citation>
    <scope>NUCLEOTIDE SEQUENCE [LARGE SCALE GENOMIC DNA]</scope>
    <source>
        <strain evidence="1 2">NL-1719</strain>
    </source>
</reference>
<gene>
    <name evidence="1" type="ORF">BDN72DRAFT_866155</name>
</gene>
<organism evidence="1 2">
    <name type="scientific">Pluteus cervinus</name>
    <dbReference type="NCBI Taxonomy" id="181527"/>
    <lineage>
        <taxon>Eukaryota</taxon>
        <taxon>Fungi</taxon>
        <taxon>Dikarya</taxon>
        <taxon>Basidiomycota</taxon>
        <taxon>Agaricomycotina</taxon>
        <taxon>Agaricomycetes</taxon>
        <taxon>Agaricomycetidae</taxon>
        <taxon>Agaricales</taxon>
        <taxon>Pluteineae</taxon>
        <taxon>Pluteaceae</taxon>
        <taxon>Pluteus</taxon>
    </lineage>
</organism>
<evidence type="ECO:0000313" key="1">
    <source>
        <dbReference type="EMBL" id="TFK58181.1"/>
    </source>
</evidence>
<accession>A0ACD2ZY23</accession>
<protein>
    <submittedName>
        <fullName evidence="1">Uncharacterized protein</fullName>
    </submittedName>
</protein>
<proteinExistence type="predicted"/>
<name>A0ACD2ZY23_9AGAR</name>
<feature type="non-terminal residue" evidence="1">
    <location>
        <position position="1"/>
    </location>
</feature>
<sequence length="474" mass="54643">LQSRSPPPPTQTYNSQFGDAYEDPPLQGDEDQPWEHPSAWSRPPRQARGPQDWDPYAFQVQEEASQAWTPPQPQNRQARNAPGFSQIRNPYLPPEDKTPQRPKVRNPHVRHDDEDIVRPGGLVPEDERPERRPSTNYHRMVSLKGVPMLVTRARCHQKDPQRKRFTFGHLPDDALKKFGQVEALIFNALGRLDPWEIPDDGTVVQCWNSVMGEEYPIDPAGAKGEDSLEWFLMAKKLIRRLISTRWTHGLAEVACKAVKDEFYARKLDTLFLRAEFVGKILGPVDELLSFDRPFLWLSRNLTNPNDWTFARNKKGEEVEEREGMFAGCLIARTLAQHIKLTSAKVPGFSPHPQPRGALLMAVLAVHRALLYYLTGEYKPPTPRKEREFSRTNWGDYEIKVLRKGRQFRKLVKRATLFKDAVDRLEAEQWATIMAEASKYTPQTASDDDESYWVSEEEEEAVEDFLTDHRLRARG</sequence>
<dbReference type="Proteomes" id="UP000308600">
    <property type="component" value="Unassembled WGS sequence"/>
</dbReference>
<keyword evidence="2" id="KW-1185">Reference proteome</keyword>